<dbReference type="OrthoDB" id="9938362at2759"/>
<dbReference type="WBParaSite" id="ECPE_0001211601-mRNA-1">
    <property type="protein sequence ID" value="ECPE_0001211601-mRNA-1"/>
    <property type="gene ID" value="ECPE_0001211601"/>
</dbReference>
<accession>A0A183AYP6</accession>
<feature type="domain" description="PID" evidence="1">
    <location>
        <begin position="63"/>
        <end position="147"/>
    </location>
</feature>
<dbReference type="EMBL" id="UZAN01052115">
    <property type="protein sequence ID" value="VDP89316.1"/>
    <property type="molecule type" value="Genomic_DNA"/>
</dbReference>
<dbReference type="InterPro" id="IPR006020">
    <property type="entry name" value="PTB/PI_dom"/>
</dbReference>
<dbReference type="PROSITE" id="PS01179">
    <property type="entry name" value="PID"/>
    <property type="match status" value="1"/>
</dbReference>
<dbReference type="PRINTS" id="PR00629">
    <property type="entry name" value="SHCPIDOMAIN"/>
</dbReference>
<reference evidence="4" key="1">
    <citation type="submission" date="2016-06" db="UniProtKB">
        <authorList>
            <consortium name="WormBaseParasite"/>
        </authorList>
    </citation>
    <scope>IDENTIFICATION</scope>
</reference>
<dbReference type="PANTHER" id="PTHR10337">
    <property type="entry name" value="SHC TRANSFORMING PROTEIN"/>
    <property type="match status" value="1"/>
</dbReference>
<dbReference type="GO" id="GO:0035556">
    <property type="term" value="P:intracellular signal transduction"/>
    <property type="evidence" value="ECO:0007669"/>
    <property type="project" value="InterPro"/>
</dbReference>
<dbReference type="AlphaFoldDB" id="A0A183AYP6"/>
<evidence type="ECO:0000313" key="3">
    <source>
        <dbReference type="Proteomes" id="UP000272942"/>
    </source>
</evidence>
<organism evidence="4">
    <name type="scientific">Echinostoma caproni</name>
    <dbReference type="NCBI Taxonomy" id="27848"/>
    <lineage>
        <taxon>Eukaryota</taxon>
        <taxon>Metazoa</taxon>
        <taxon>Spiralia</taxon>
        <taxon>Lophotrochozoa</taxon>
        <taxon>Platyhelminthes</taxon>
        <taxon>Trematoda</taxon>
        <taxon>Digenea</taxon>
        <taxon>Plagiorchiida</taxon>
        <taxon>Echinostomata</taxon>
        <taxon>Echinostomatoidea</taxon>
        <taxon>Echinostomatidae</taxon>
        <taxon>Echinostoma</taxon>
    </lineage>
</organism>
<dbReference type="InterPro" id="IPR051235">
    <property type="entry name" value="CEP152/SHC-Transforming"/>
</dbReference>
<protein>
    <submittedName>
        <fullName evidence="4">PID domain-containing protein</fullName>
    </submittedName>
</protein>
<dbReference type="SUPFAM" id="SSF50729">
    <property type="entry name" value="PH domain-like"/>
    <property type="match status" value="1"/>
</dbReference>
<evidence type="ECO:0000313" key="4">
    <source>
        <dbReference type="WBParaSite" id="ECPE_0001211601-mRNA-1"/>
    </source>
</evidence>
<dbReference type="SMART" id="SM00462">
    <property type="entry name" value="PTB"/>
    <property type="match status" value="1"/>
</dbReference>
<dbReference type="PANTHER" id="PTHR10337:SF11">
    <property type="entry name" value="DSHC PROTEIN"/>
    <property type="match status" value="1"/>
</dbReference>
<name>A0A183AYP6_9TREM</name>
<dbReference type="Gene3D" id="2.30.29.30">
    <property type="entry name" value="Pleckstrin-homology domain (PH domain)/Phosphotyrosine-binding domain (PTB)"/>
    <property type="match status" value="1"/>
</dbReference>
<gene>
    <name evidence="2" type="ORF">ECPE_LOCUS12081</name>
</gene>
<evidence type="ECO:0000313" key="2">
    <source>
        <dbReference type="EMBL" id="VDP89316.1"/>
    </source>
</evidence>
<dbReference type="Proteomes" id="UP000272942">
    <property type="component" value="Unassembled WGS sequence"/>
</dbReference>
<keyword evidence="3" id="KW-1185">Reference proteome</keyword>
<dbReference type="InterPro" id="IPR011993">
    <property type="entry name" value="PH-like_dom_sf"/>
</dbReference>
<sequence length="170" mass="18816">MTKSTKWLHSDDQLAPESGVSYELRASIHQVCEDVGRKPPRNVRPNKALEVYLGAESDKNWAMTNVYLTITSQALTVETIDLNWRIFRHNLSMVSFASGGDAETLDFVCYVAKNEQGQRMCYVFEGLGGLAQDVIMTLGQAFKLGYQVSCSVITGFNPGHTNKSILCGCL</sequence>
<evidence type="ECO:0000259" key="1">
    <source>
        <dbReference type="PROSITE" id="PS01179"/>
    </source>
</evidence>
<dbReference type="InterPro" id="IPR006019">
    <property type="entry name" value="PID_Shc-like"/>
</dbReference>
<dbReference type="GO" id="GO:0019901">
    <property type="term" value="F:protein kinase binding"/>
    <property type="evidence" value="ECO:0007669"/>
    <property type="project" value="TreeGrafter"/>
</dbReference>
<dbReference type="Pfam" id="PF00640">
    <property type="entry name" value="PID"/>
    <property type="match status" value="1"/>
</dbReference>
<reference evidence="2 3" key="2">
    <citation type="submission" date="2018-11" db="EMBL/GenBank/DDBJ databases">
        <authorList>
            <consortium name="Pathogen Informatics"/>
        </authorList>
    </citation>
    <scope>NUCLEOTIDE SEQUENCE [LARGE SCALE GENOMIC DNA]</scope>
    <source>
        <strain evidence="2 3">Egypt</strain>
    </source>
</reference>
<proteinExistence type="predicted"/>